<keyword evidence="2" id="KW-1185">Reference proteome</keyword>
<dbReference type="Proteomes" id="UP000193409">
    <property type="component" value="Unassembled WGS sequence"/>
</dbReference>
<dbReference type="EMBL" id="FWFQ01000004">
    <property type="protein sequence ID" value="SLN21723.1"/>
    <property type="molecule type" value="Genomic_DNA"/>
</dbReference>
<name>A0A1Y5RNJ9_9RHOB</name>
<dbReference type="RefSeq" id="WP_085867384.1">
    <property type="nucleotide sequence ID" value="NZ_FWFQ01000004.1"/>
</dbReference>
<proteinExistence type="predicted"/>
<sequence length="221" mass="22628">MTEDISGIDGFEAQLDALETTLGEVSSVTAVFGSELEKMRGSIGAAGAEAGTLSRSLSGGLRRAFDGVVFDGMKLSDALEGIARSMVNAAYSAAIRPVTQQVGGAIASLVSSAVTGLLPFENGAPFSQGRVMPFAAGGVVTGPVRFPMRGGTGLMGEAGPEAIMPLRRGSDGRLGVQATGGGRSVNVVMNVSTPNVESFARSRTQIAAQMERALSRGARFR</sequence>
<protein>
    <recommendedName>
        <fullName evidence="3">Phage tail tape measure protein, lambda family</fullName>
    </recommendedName>
</protein>
<evidence type="ECO:0000313" key="1">
    <source>
        <dbReference type="EMBL" id="SLN21723.1"/>
    </source>
</evidence>
<organism evidence="1 2">
    <name type="scientific">Pseudoruegeria aquimaris</name>
    <dbReference type="NCBI Taxonomy" id="393663"/>
    <lineage>
        <taxon>Bacteria</taxon>
        <taxon>Pseudomonadati</taxon>
        <taxon>Pseudomonadota</taxon>
        <taxon>Alphaproteobacteria</taxon>
        <taxon>Rhodobacterales</taxon>
        <taxon>Roseobacteraceae</taxon>
        <taxon>Pseudoruegeria</taxon>
    </lineage>
</organism>
<dbReference type="OrthoDB" id="8448547at2"/>
<evidence type="ECO:0000313" key="2">
    <source>
        <dbReference type="Proteomes" id="UP000193409"/>
    </source>
</evidence>
<reference evidence="1 2" key="1">
    <citation type="submission" date="2017-03" db="EMBL/GenBank/DDBJ databases">
        <authorList>
            <person name="Afonso C.L."/>
            <person name="Miller P.J."/>
            <person name="Scott M.A."/>
            <person name="Spackman E."/>
            <person name="Goraichik I."/>
            <person name="Dimitrov K.M."/>
            <person name="Suarez D.L."/>
            <person name="Swayne D.E."/>
        </authorList>
    </citation>
    <scope>NUCLEOTIDE SEQUENCE [LARGE SCALE GENOMIC DNA]</scope>
    <source>
        <strain evidence="1 2">CECT 7680</strain>
    </source>
</reference>
<evidence type="ECO:0008006" key="3">
    <source>
        <dbReference type="Google" id="ProtNLM"/>
    </source>
</evidence>
<dbReference type="AlphaFoldDB" id="A0A1Y5RNJ9"/>
<accession>A0A1Y5RNJ9</accession>
<gene>
    <name evidence="1" type="ORF">PSA7680_00820</name>
</gene>